<dbReference type="Gene3D" id="3.30.70.270">
    <property type="match status" value="1"/>
</dbReference>
<dbReference type="Pfam" id="PF00990">
    <property type="entry name" value="GGDEF"/>
    <property type="match status" value="1"/>
</dbReference>
<reference evidence="4 5" key="1">
    <citation type="submission" date="2014-11" db="EMBL/GenBank/DDBJ databases">
        <title>Draft Genome Sequence of Vibrio piscirenalis strains CECT 8603T and CECT 8604, two marine Gammaproteobacterium isolated from cultured gilthead sea bream (Sparus aurata).</title>
        <authorList>
            <person name="Arahal D.R."/>
            <person name="Rodrigo-Torres L."/>
            <person name="Lucena T."/>
            <person name="Pujalte M.J."/>
        </authorList>
    </citation>
    <scope>NUCLEOTIDE SEQUENCE [LARGE SCALE GENOMIC DNA]</scope>
    <source>
        <strain evidence="4 5">DCR 1-4-2</strain>
    </source>
</reference>
<feature type="domain" description="HAMP" evidence="2">
    <location>
        <begin position="180"/>
        <end position="233"/>
    </location>
</feature>
<protein>
    <submittedName>
        <fullName evidence="4">Diguanylate cyclase</fullName>
    </submittedName>
</protein>
<dbReference type="PANTHER" id="PTHR44757">
    <property type="entry name" value="DIGUANYLATE CYCLASE DGCP"/>
    <property type="match status" value="1"/>
</dbReference>
<gene>
    <name evidence="4" type="ORF">OJ16_17115</name>
</gene>
<proteinExistence type="predicted"/>
<accession>A0A0C2NUY3</accession>
<evidence type="ECO:0000259" key="2">
    <source>
        <dbReference type="PROSITE" id="PS50885"/>
    </source>
</evidence>
<dbReference type="EMBL" id="JTKH01000024">
    <property type="protein sequence ID" value="KII76506.1"/>
    <property type="molecule type" value="Genomic_DNA"/>
</dbReference>
<dbReference type="SUPFAM" id="SSF158472">
    <property type="entry name" value="HAMP domain-like"/>
    <property type="match status" value="1"/>
</dbReference>
<feature type="domain" description="GGDEF" evidence="3">
    <location>
        <begin position="502"/>
        <end position="633"/>
    </location>
</feature>
<evidence type="ECO:0000259" key="3">
    <source>
        <dbReference type="PROSITE" id="PS50887"/>
    </source>
</evidence>
<keyword evidence="1" id="KW-0812">Transmembrane</keyword>
<dbReference type="GO" id="GO:0007165">
    <property type="term" value="P:signal transduction"/>
    <property type="evidence" value="ECO:0007669"/>
    <property type="project" value="InterPro"/>
</dbReference>
<dbReference type="PANTHER" id="PTHR44757:SF2">
    <property type="entry name" value="BIOFILM ARCHITECTURE MAINTENANCE PROTEIN MBAA"/>
    <property type="match status" value="1"/>
</dbReference>
<dbReference type="PROSITE" id="PS50887">
    <property type="entry name" value="GGDEF"/>
    <property type="match status" value="1"/>
</dbReference>
<dbReference type="Pfam" id="PF17152">
    <property type="entry name" value="CHASE8"/>
    <property type="match status" value="1"/>
</dbReference>
<feature type="transmembrane region" description="Helical" evidence="1">
    <location>
        <begin position="20"/>
        <end position="39"/>
    </location>
</feature>
<dbReference type="InterPro" id="IPR052155">
    <property type="entry name" value="Biofilm_reg_signaling"/>
</dbReference>
<keyword evidence="1" id="KW-0472">Membrane</keyword>
<dbReference type="NCBIfam" id="TIGR00254">
    <property type="entry name" value="GGDEF"/>
    <property type="match status" value="1"/>
</dbReference>
<sequence>MITQFFARLPLRYKMILPTWLMVTFIIGIIGAVAIQFNVNSQSINLSHRISVLTQAVANTLQAAMTFEDAITAKEQLNNLSVDPDIIAAQIIDVHGENFVDIQRMPRGCAWNNGVVQCQDTQFDVHSIPILLGNEPLGTLKVWVSLEFLHAISNKMWMSLVIITLTLSVLAWLFARALHSVIVTPLTTLHSSMEKMTRDGVLKKEIPIVHNDELGKLTACFNEMVSSLREREHQLQSALNSVEQKNRYIFRALDVMRRGIVVVSPGDSISYYNPAASRELTNISNLNHTRDVLEQCFEPRQAIEEVREAIEKQQALHAIEMHSINTNKHYQVSCHPMGENKHVLLQFEDITERNLAEHRRKLVELMFEQNQDAVFVLSRGFEIEMQNQKSDQLFGHLNSIRDLIFENGLGNLAQLKMLLAQSQFSIKTRVQCNDEWLPCLLTVRSLRNAKGKVEAFVFTLIDQSVELELKRLNYVANHDPLTGLANRVNAVDRLQETHDNNTSQMICFIDLDGFKAINDQHGHAVGDKLLCLVAKRLLGCLAQEDIVARLSGDEFLLGINGMGSSPSIFKRVVERLATPFLIDDITCEVTASLGISYWPASDRTSLDTKITEADEAMYIAKRQGKNQFYCLDHSYNDGYIALCDHVR</sequence>
<dbReference type="InterPro" id="IPR003660">
    <property type="entry name" value="HAMP_dom"/>
</dbReference>
<comment type="caution">
    <text evidence="4">The sequence shown here is derived from an EMBL/GenBank/DDBJ whole genome shotgun (WGS) entry which is preliminary data.</text>
</comment>
<dbReference type="InterPro" id="IPR029787">
    <property type="entry name" value="Nucleotide_cyclase"/>
</dbReference>
<dbReference type="OrthoDB" id="9812260at2"/>
<dbReference type="Gene3D" id="6.10.340.10">
    <property type="match status" value="1"/>
</dbReference>
<keyword evidence="1" id="KW-1133">Transmembrane helix</keyword>
<dbReference type="InterPro" id="IPR000160">
    <property type="entry name" value="GGDEF_dom"/>
</dbReference>
<dbReference type="PROSITE" id="PS50885">
    <property type="entry name" value="HAMP"/>
    <property type="match status" value="1"/>
</dbReference>
<dbReference type="InterPro" id="IPR033417">
    <property type="entry name" value="CHASE8"/>
</dbReference>
<accession>A0A0C2NA23</accession>
<evidence type="ECO:0000313" key="5">
    <source>
        <dbReference type="Proteomes" id="UP000031672"/>
    </source>
</evidence>
<dbReference type="AlphaFoldDB" id="A0A0C2NUY3"/>
<dbReference type="GO" id="GO:0016020">
    <property type="term" value="C:membrane"/>
    <property type="evidence" value="ECO:0007669"/>
    <property type="project" value="InterPro"/>
</dbReference>
<dbReference type="Proteomes" id="UP000031672">
    <property type="component" value="Unassembled WGS sequence"/>
</dbReference>
<name>A0A0C2NUY3_9VIBR</name>
<dbReference type="Gene3D" id="3.30.450.20">
    <property type="entry name" value="PAS domain"/>
    <property type="match status" value="1"/>
</dbReference>
<dbReference type="CDD" id="cd06225">
    <property type="entry name" value="HAMP"/>
    <property type="match status" value="1"/>
</dbReference>
<keyword evidence="5" id="KW-1185">Reference proteome</keyword>
<organism evidence="4 5">
    <name type="scientific">Vibrio renipiscarius</name>
    <dbReference type="NCBI Taxonomy" id="1461322"/>
    <lineage>
        <taxon>Bacteria</taxon>
        <taxon>Pseudomonadati</taxon>
        <taxon>Pseudomonadota</taxon>
        <taxon>Gammaproteobacteria</taxon>
        <taxon>Vibrionales</taxon>
        <taxon>Vibrionaceae</taxon>
        <taxon>Vibrio</taxon>
    </lineage>
</organism>
<dbReference type="STRING" id="1461322.OJ16_17115"/>
<dbReference type="SMART" id="SM00304">
    <property type="entry name" value="HAMP"/>
    <property type="match status" value="1"/>
</dbReference>
<dbReference type="InterPro" id="IPR043128">
    <property type="entry name" value="Rev_trsase/Diguanyl_cyclase"/>
</dbReference>
<feature type="transmembrane region" description="Helical" evidence="1">
    <location>
        <begin position="156"/>
        <end position="175"/>
    </location>
</feature>
<dbReference type="RefSeq" id="WP_040992450.1">
    <property type="nucleotide sequence ID" value="NZ_JTKH01000024.1"/>
</dbReference>
<dbReference type="SUPFAM" id="SSF55073">
    <property type="entry name" value="Nucleotide cyclase"/>
    <property type="match status" value="1"/>
</dbReference>
<dbReference type="SMART" id="SM00267">
    <property type="entry name" value="GGDEF"/>
    <property type="match status" value="1"/>
</dbReference>
<evidence type="ECO:0000256" key="1">
    <source>
        <dbReference type="SAM" id="Phobius"/>
    </source>
</evidence>
<evidence type="ECO:0000313" key="4">
    <source>
        <dbReference type="EMBL" id="KII76506.1"/>
    </source>
</evidence>
<dbReference type="CDD" id="cd01949">
    <property type="entry name" value="GGDEF"/>
    <property type="match status" value="1"/>
</dbReference>
<dbReference type="Pfam" id="PF00672">
    <property type="entry name" value="HAMP"/>
    <property type="match status" value="1"/>
</dbReference>